<dbReference type="AlphaFoldDB" id="Q169C1"/>
<proteinExistence type="predicted"/>
<dbReference type="HOGENOM" id="CLU_2525459_0_0_5"/>
<dbReference type="STRING" id="375451.RD1_1805"/>
<evidence type="ECO:0000313" key="3">
    <source>
        <dbReference type="Proteomes" id="UP000007029"/>
    </source>
</evidence>
<dbReference type="EMBL" id="CP000362">
    <property type="protein sequence ID" value="ABG31422.1"/>
    <property type="molecule type" value="Genomic_DNA"/>
</dbReference>
<sequence length="101" mass="10876">MPGASSGLFGDRKGTNVMPRVFKLYLMSALNGFGISLAFVALILVFNIANLRHLVGTSDIGVLATVAFWILNGIVFSGVQFAWALSQMVRVDPSELDETGR</sequence>
<evidence type="ECO:0000313" key="2">
    <source>
        <dbReference type="EMBL" id="ABG31422.1"/>
    </source>
</evidence>
<keyword evidence="1" id="KW-0812">Transmembrane</keyword>
<evidence type="ECO:0000256" key="1">
    <source>
        <dbReference type="SAM" id="Phobius"/>
    </source>
</evidence>
<dbReference type="KEGG" id="rde:RD1_1805"/>
<feature type="transmembrane region" description="Helical" evidence="1">
    <location>
        <begin position="24"/>
        <end position="48"/>
    </location>
</feature>
<keyword evidence="3" id="KW-1185">Reference proteome</keyword>
<dbReference type="eggNOG" id="ENOG5032PY6">
    <property type="taxonomic scope" value="Bacteria"/>
</dbReference>
<gene>
    <name evidence="2" type="ordered locus">RD1_1805</name>
</gene>
<accession>Q169C1</accession>
<protein>
    <submittedName>
        <fullName evidence="2">Uncharacterized protein</fullName>
    </submittedName>
</protein>
<organism evidence="2 3">
    <name type="scientific">Roseobacter denitrificans (strain ATCC 33942 / OCh 114)</name>
    <name type="common">Erythrobacter sp. (strain OCh 114)</name>
    <name type="synonym">Roseobacter denitrificans</name>
    <dbReference type="NCBI Taxonomy" id="375451"/>
    <lineage>
        <taxon>Bacteria</taxon>
        <taxon>Pseudomonadati</taxon>
        <taxon>Pseudomonadota</taxon>
        <taxon>Alphaproteobacteria</taxon>
        <taxon>Rhodobacterales</taxon>
        <taxon>Roseobacteraceae</taxon>
        <taxon>Roseobacter</taxon>
    </lineage>
</organism>
<keyword evidence="1" id="KW-0472">Membrane</keyword>
<dbReference type="Proteomes" id="UP000007029">
    <property type="component" value="Chromosome"/>
</dbReference>
<feature type="transmembrane region" description="Helical" evidence="1">
    <location>
        <begin position="60"/>
        <end position="83"/>
    </location>
</feature>
<reference evidence="2 3" key="1">
    <citation type="journal article" date="2007" name="J. Bacteriol.">
        <title>The complete genome sequence of Roseobacter denitrificans reveals a mixotrophic rather than photosynthetic metabolism.</title>
        <authorList>
            <person name="Swingley W.D."/>
            <person name="Sadekar S."/>
            <person name="Mastrian S.D."/>
            <person name="Matthies H.J."/>
            <person name="Hao J."/>
            <person name="Ramos H."/>
            <person name="Acharya C.R."/>
            <person name="Conrad A.L."/>
            <person name="Taylor H.L."/>
            <person name="Dejesa L.C."/>
            <person name="Shah M.K."/>
            <person name="O'huallachain M.E."/>
            <person name="Lince M.T."/>
            <person name="Blankenship R.E."/>
            <person name="Beatty J.T."/>
            <person name="Touchman J.W."/>
        </authorList>
    </citation>
    <scope>NUCLEOTIDE SEQUENCE [LARGE SCALE GENOMIC DNA]</scope>
    <source>
        <strain evidence="3">ATCC 33942 / OCh 114</strain>
    </source>
</reference>
<name>Q169C1_ROSDO</name>
<keyword evidence="1" id="KW-1133">Transmembrane helix</keyword>